<dbReference type="Pfam" id="PF08411">
    <property type="entry name" value="ExoI_SH3"/>
    <property type="match status" value="1"/>
</dbReference>
<reference evidence="19 20" key="1">
    <citation type="submission" date="2019-02" db="EMBL/GenBank/DDBJ databases">
        <authorList>
            <person name="Manzano-Marin A."/>
            <person name="Manzano-Marin A."/>
        </authorList>
    </citation>
    <scope>NUCLEOTIDE SEQUENCE [LARGE SCALE GENOMIC DNA]</scope>
    <source>
        <strain evidence="19 20">BuCicuneomaculata</strain>
    </source>
</reference>
<dbReference type="RefSeq" id="WP_154027713.1">
    <property type="nucleotide sequence ID" value="NZ_LR217695.1"/>
</dbReference>
<evidence type="ECO:0000256" key="14">
    <source>
        <dbReference type="PIRNR" id="PIRNR000977"/>
    </source>
</evidence>
<evidence type="ECO:0000256" key="3">
    <source>
        <dbReference type="ARBA" id="ARBA00019900"/>
    </source>
</evidence>
<dbReference type="GO" id="GO:0046872">
    <property type="term" value="F:metal ion binding"/>
    <property type="evidence" value="ECO:0007669"/>
    <property type="project" value="UniProtKB-KW"/>
</dbReference>
<organism evidence="19 20">
    <name type="scientific">Buchnera aphidicola</name>
    <name type="common">Cinara cuneomaculata</name>
    <dbReference type="NCBI Taxonomy" id="1660040"/>
    <lineage>
        <taxon>Bacteria</taxon>
        <taxon>Pseudomonadati</taxon>
        <taxon>Pseudomonadota</taxon>
        <taxon>Gammaproteobacteria</taxon>
        <taxon>Enterobacterales</taxon>
        <taxon>Erwiniaceae</taxon>
        <taxon>Buchnera</taxon>
    </lineage>
</organism>
<feature type="binding site" evidence="16">
    <location>
        <position position="17"/>
    </location>
    <ligand>
        <name>Mg(2+)</name>
        <dbReference type="ChEBI" id="CHEBI:18420"/>
        <label>1</label>
    </ligand>
</feature>
<keyword evidence="11 14" id="KW-0234">DNA repair</keyword>
<dbReference type="SMART" id="SM00479">
    <property type="entry name" value="EXOIII"/>
    <property type="match status" value="1"/>
</dbReference>
<keyword evidence="10" id="KW-0238">DNA-binding</keyword>
<evidence type="ECO:0000256" key="11">
    <source>
        <dbReference type="ARBA" id="ARBA00023204"/>
    </source>
</evidence>
<dbReference type="Gene3D" id="1.10.287.1240">
    <property type="match status" value="1"/>
</dbReference>
<dbReference type="InterPro" id="IPR013620">
    <property type="entry name" value="Exonuc_1_SH3"/>
</dbReference>
<feature type="binding site" evidence="16">
    <location>
        <position position="19"/>
    </location>
    <ligand>
        <name>Mg(2+)</name>
        <dbReference type="ChEBI" id="CHEBI:18420"/>
        <label>2</label>
    </ligand>
</feature>
<dbReference type="EMBL" id="LR217695">
    <property type="protein sequence ID" value="VFP78374.1"/>
    <property type="molecule type" value="Genomic_DNA"/>
</dbReference>
<evidence type="ECO:0000256" key="1">
    <source>
        <dbReference type="ARBA" id="ARBA00000563"/>
    </source>
</evidence>
<dbReference type="InterPro" id="IPR012337">
    <property type="entry name" value="RNaseH-like_sf"/>
</dbReference>
<dbReference type="InterPro" id="IPR038649">
    <property type="entry name" value="EXOI_SH3_sf"/>
</dbReference>
<evidence type="ECO:0000259" key="18">
    <source>
        <dbReference type="PROSITE" id="PS51785"/>
    </source>
</evidence>
<dbReference type="SUPFAM" id="SSF53098">
    <property type="entry name" value="Ribonuclease H-like"/>
    <property type="match status" value="1"/>
</dbReference>
<evidence type="ECO:0000313" key="19">
    <source>
        <dbReference type="EMBL" id="VFP78374.1"/>
    </source>
</evidence>
<evidence type="ECO:0000313" key="20">
    <source>
        <dbReference type="Proteomes" id="UP000294404"/>
    </source>
</evidence>
<protein>
    <recommendedName>
        <fullName evidence="3 14">Exodeoxyribonuclease I</fullName>
        <ecNumber evidence="2 14">3.1.11.1</ecNumber>
    </recommendedName>
</protein>
<dbReference type="GO" id="GO:0006281">
    <property type="term" value="P:DNA repair"/>
    <property type="evidence" value="ECO:0007669"/>
    <property type="project" value="UniProtKB-KW"/>
</dbReference>
<gene>
    <name evidence="19" type="primary">sbcB</name>
    <name evidence="19" type="ORF">BUCICUMA2628_373</name>
</gene>
<feature type="binding site" evidence="15">
    <location>
        <position position="19"/>
    </location>
    <ligand>
        <name>substrate</name>
    </ligand>
</feature>
<keyword evidence="6 14" id="KW-0227">DNA damage</keyword>
<comment type="cofactor">
    <cofactor evidence="16">
        <name>Mg(2+)</name>
        <dbReference type="ChEBI" id="CHEBI:18420"/>
    </cofactor>
    <text evidence="16">Binds 2 Mg(2+) ions per monomer.</text>
</comment>
<evidence type="ECO:0000256" key="12">
    <source>
        <dbReference type="ARBA" id="ARBA00046035"/>
    </source>
</evidence>
<keyword evidence="7 14" id="KW-0378">Hydrolase</keyword>
<evidence type="ECO:0000256" key="9">
    <source>
        <dbReference type="ARBA" id="ARBA00022842"/>
    </source>
</evidence>
<dbReference type="Gene3D" id="3.30.1520.20">
    <property type="entry name" value="Exonuclease ExoI, domain 2"/>
    <property type="match status" value="1"/>
</dbReference>
<dbReference type="Pfam" id="PF26016">
    <property type="entry name" value="ExoI_C"/>
    <property type="match status" value="1"/>
</dbReference>
<keyword evidence="4 14" id="KW-0540">Nuclease</keyword>
<evidence type="ECO:0000256" key="13">
    <source>
        <dbReference type="ARBA" id="ARBA00046792"/>
    </source>
</evidence>
<feature type="domain" description="ExoI SH3-like" evidence="17">
    <location>
        <begin position="204"/>
        <end position="352"/>
    </location>
</feature>
<comment type="subunit">
    <text evidence="13">Monomer. Interacts with ssb (via C-terminus); this interaction stimulates the exonuclease activity by recruiting the enzyme to its substrate.</text>
</comment>
<dbReference type="GO" id="GO:0008310">
    <property type="term" value="F:single-stranded DNA 3'-5' DNA exonuclease activity"/>
    <property type="evidence" value="ECO:0007669"/>
    <property type="project" value="UniProtKB-EC"/>
</dbReference>
<dbReference type="InterPro" id="IPR013520">
    <property type="entry name" value="Ribonucl_H"/>
</dbReference>
<name>A0A451CY97_9GAMM</name>
<dbReference type="AlphaFoldDB" id="A0A451CY97"/>
<dbReference type="GO" id="GO:0003677">
    <property type="term" value="F:DNA binding"/>
    <property type="evidence" value="ECO:0007669"/>
    <property type="project" value="UniProtKB-KW"/>
</dbReference>
<evidence type="ECO:0000256" key="16">
    <source>
        <dbReference type="PIRSR" id="PIRSR000977-2"/>
    </source>
</evidence>
<feature type="binding site" evidence="15">
    <location>
        <position position="167"/>
    </location>
    <ligand>
        <name>substrate</name>
    </ligand>
</feature>
<evidence type="ECO:0000256" key="7">
    <source>
        <dbReference type="ARBA" id="ARBA00022801"/>
    </source>
</evidence>
<dbReference type="CDD" id="cd06138">
    <property type="entry name" value="ExoI_N"/>
    <property type="match status" value="1"/>
</dbReference>
<dbReference type="PROSITE" id="PS51785">
    <property type="entry name" value="EXOI_C"/>
    <property type="match status" value="1"/>
</dbReference>
<proteinExistence type="predicted"/>
<dbReference type="PROSITE" id="PS51784">
    <property type="entry name" value="EXOI_SH3"/>
    <property type="match status" value="1"/>
</dbReference>
<sequence length="479" mass="58002">MFLKDNNTINQSFIFYDYETFGLNVSLDKVSQFCSIQTDNNFNFIYNKVILFCYPPLDYLPDPESILITKILPQDTQKNGMNEYFFAKKIYDIFSQRNVCIIGYNNINFDNLITRNIFYRNLLDPYEWSWKNGNFSWDVLNILRAFYIFYPDIMLWRYNSNGSVSFKLSDITYINDIVHTDAHNAYSDVMATISIVKYLYKKNKKFFLFLYRISQKKSIFYFISKNYNKPFFYLSSFFGSINNNFGCVMFLGMHPLYKNVLIIINLSMNFKKIFRLYSRSIHETVSINQLFNCGVQIIYINKSPLFFAYNSMSIKDCDRVNINYLRCQKNFFLLQNNIHLKNWIVSYFSLNKFEEKDDDVDLMLYKNFFHSSDKRLFSFIHNNTPINWTQWFPKFVDTRVEEIFFRLKARNFVHILNFSEIKRWKLHCKYKINAVYIKDYMSKIKYLQLKYRSNKKKIFLLEQIIIYMNNIIYNINHIF</sequence>
<dbReference type="EC" id="3.1.11.1" evidence="2 14"/>
<evidence type="ECO:0000256" key="6">
    <source>
        <dbReference type="ARBA" id="ARBA00022763"/>
    </source>
</evidence>
<evidence type="ECO:0000256" key="8">
    <source>
        <dbReference type="ARBA" id="ARBA00022839"/>
    </source>
</evidence>
<keyword evidence="5 16" id="KW-0479">Metal-binding</keyword>
<dbReference type="Proteomes" id="UP000294404">
    <property type="component" value="Chromosome"/>
</dbReference>
<evidence type="ECO:0000256" key="10">
    <source>
        <dbReference type="ARBA" id="ARBA00023125"/>
    </source>
</evidence>
<dbReference type="Gene3D" id="3.30.420.10">
    <property type="entry name" value="Ribonuclease H-like superfamily/Ribonuclease H"/>
    <property type="match status" value="1"/>
</dbReference>
<feature type="binding site" evidence="16">
    <location>
        <position position="188"/>
    </location>
    <ligand>
        <name>Mg(2+)</name>
        <dbReference type="ChEBI" id="CHEBI:18420"/>
        <label>2</label>
    </ligand>
</feature>
<evidence type="ECO:0000256" key="15">
    <source>
        <dbReference type="PIRSR" id="PIRSR000977-1"/>
    </source>
</evidence>
<evidence type="ECO:0000256" key="4">
    <source>
        <dbReference type="ARBA" id="ARBA00022722"/>
    </source>
</evidence>
<dbReference type="NCBIfam" id="NF008746">
    <property type="entry name" value="PRK11779.1"/>
    <property type="match status" value="1"/>
</dbReference>
<evidence type="ECO:0000256" key="5">
    <source>
        <dbReference type="ARBA" id="ARBA00022723"/>
    </source>
</evidence>
<keyword evidence="9 16" id="KW-0460">Magnesium</keyword>
<keyword evidence="8 14" id="KW-0269">Exonuclease</keyword>
<dbReference type="InterPro" id="IPR034747">
    <property type="entry name" value="EXOI_SH3"/>
</dbReference>
<dbReference type="Pfam" id="PF00929">
    <property type="entry name" value="RNase_T"/>
    <property type="match status" value="1"/>
</dbReference>
<comment type="catalytic activity">
    <reaction evidence="1 14">
        <text>Exonucleolytic cleavage in the 3'- to 5'-direction to yield nucleoside 5'-phosphates.</text>
        <dbReference type="EC" id="3.1.11.1"/>
    </reaction>
</comment>
<dbReference type="FunFam" id="3.30.420.10:FF:000033">
    <property type="entry name" value="Exodeoxyribonuclease I"/>
    <property type="match status" value="1"/>
</dbReference>
<dbReference type="Gene3D" id="1.20.1280.70">
    <property type="entry name" value="Exonuclease ExoI, domain 3"/>
    <property type="match status" value="1"/>
</dbReference>
<comment type="function">
    <text evidence="12">Degrades single-stranded DNA (ssDNA) in a highly processive manner. Also functions as a DNA deoxyribophosphodiesterase that releases deoxyribose-phosphate moieties following the cleavage of DNA at an apurinic/apyrimidinic (AP) site by either an AP endonuclease or AP lyase.</text>
</comment>
<accession>A0A451CY97</accession>
<dbReference type="InterPro" id="IPR058561">
    <property type="entry name" value="Exonuc_1_C"/>
</dbReference>
<dbReference type="InterPro" id="IPR023607">
    <property type="entry name" value="Exodeoxyribonuclease_I"/>
</dbReference>
<evidence type="ECO:0000259" key="17">
    <source>
        <dbReference type="PROSITE" id="PS51784"/>
    </source>
</evidence>
<dbReference type="OrthoDB" id="9763470at2"/>
<feature type="domain" description="ExoI C-terminal" evidence="18">
    <location>
        <begin position="356"/>
        <end position="472"/>
    </location>
</feature>
<evidence type="ECO:0000256" key="2">
    <source>
        <dbReference type="ARBA" id="ARBA00012108"/>
    </source>
</evidence>
<dbReference type="PIRSF" id="PIRSF000977">
    <property type="entry name" value="Exodeoxyribonuclease_I"/>
    <property type="match status" value="1"/>
</dbReference>
<dbReference type="InterPro" id="IPR036397">
    <property type="entry name" value="RNaseH_sf"/>
</dbReference>